<evidence type="ECO:0000313" key="3">
    <source>
        <dbReference type="Proteomes" id="UP000318710"/>
    </source>
</evidence>
<protein>
    <submittedName>
        <fullName evidence="2">Glutathione S-transferase</fullName>
    </submittedName>
</protein>
<dbReference type="PANTHER" id="PTHR43968">
    <property type="match status" value="1"/>
</dbReference>
<dbReference type="Gene3D" id="1.20.1050.10">
    <property type="match status" value="1"/>
</dbReference>
<dbReference type="PROSITE" id="PS50404">
    <property type="entry name" value="GST_NTER"/>
    <property type="match status" value="1"/>
</dbReference>
<dbReference type="SUPFAM" id="SSF47616">
    <property type="entry name" value="GST C-terminal domain-like"/>
    <property type="match status" value="1"/>
</dbReference>
<dbReference type="AlphaFoldDB" id="A0A520N4G4"/>
<evidence type="ECO:0000259" key="1">
    <source>
        <dbReference type="PROSITE" id="PS50404"/>
    </source>
</evidence>
<dbReference type="InterPro" id="IPR036282">
    <property type="entry name" value="Glutathione-S-Trfase_C_sf"/>
</dbReference>
<keyword evidence="2" id="KW-0808">Transferase</keyword>
<reference evidence="2 3" key="1">
    <citation type="submission" date="2019-02" db="EMBL/GenBank/DDBJ databases">
        <title>Prokaryotic population dynamics and viral predation in marine succession experiment using metagenomics: the confinement effect.</title>
        <authorList>
            <person name="Haro-Moreno J.M."/>
            <person name="Rodriguez-Valera F."/>
            <person name="Lopez-Perez M."/>
        </authorList>
    </citation>
    <scope>NUCLEOTIDE SEQUENCE [LARGE SCALE GENOMIC DNA]</scope>
    <source>
        <strain evidence="2">MED-G160</strain>
    </source>
</reference>
<dbReference type="InterPro" id="IPR050983">
    <property type="entry name" value="GST_Omega/HSP26"/>
</dbReference>
<dbReference type="Proteomes" id="UP000318710">
    <property type="component" value="Unassembled WGS sequence"/>
</dbReference>
<dbReference type="InterPro" id="IPR036249">
    <property type="entry name" value="Thioredoxin-like_sf"/>
</dbReference>
<dbReference type="Gene3D" id="3.40.30.10">
    <property type="entry name" value="Glutaredoxin"/>
    <property type="match status" value="1"/>
</dbReference>
<dbReference type="GO" id="GO:0016740">
    <property type="term" value="F:transferase activity"/>
    <property type="evidence" value="ECO:0007669"/>
    <property type="project" value="UniProtKB-KW"/>
</dbReference>
<dbReference type="Pfam" id="PF13417">
    <property type="entry name" value="GST_N_3"/>
    <property type="match status" value="1"/>
</dbReference>
<proteinExistence type="predicted"/>
<name>A0A520N4G4_9GAMM</name>
<feature type="domain" description="GST N-terminal" evidence="1">
    <location>
        <begin position="2"/>
        <end position="80"/>
    </location>
</feature>
<dbReference type="GO" id="GO:0005737">
    <property type="term" value="C:cytoplasm"/>
    <property type="evidence" value="ECO:0007669"/>
    <property type="project" value="TreeGrafter"/>
</dbReference>
<dbReference type="EMBL" id="SHBF01000003">
    <property type="protein sequence ID" value="RZO28353.1"/>
    <property type="molecule type" value="Genomic_DNA"/>
</dbReference>
<evidence type="ECO:0000313" key="2">
    <source>
        <dbReference type="EMBL" id="RZO28353.1"/>
    </source>
</evidence>
<comment type="caution">
    <text evidence="2">The sequence shown here is derived from an EMBL/GenBank/DDBJ whole genome shotgun (WGS) entry which is preliminary data.</text>
</comment>
<dbReference type="SUPFAM" id="SSF52833">
    <property type="entry name" value="Thioredoxin-like"/>
    <property type="match status" value="1"/>
</dbReference>
<dbReference type="InterPro" id="IPR004045">
    <property type="entry name" value="Glutathione_S-Trfase_N"/>
</dbReference>
<organism evidence="2 3">
    <name type="scientific">SAR86 cluster bacterium</name>
    <dbReference type="NCBI Taxonomy" id="2030880"/>
    <lineage>
        <taxon>Bacteria</taxon>
        <taxon>Pseudomonadati</taxon>
        <taxon>Pseudomonadota</taxon>
        <taxon>Gammaproteobacteria</taxon>
        <taxon>SAR86 cluster</taxon>
    </lineage>
</organism>
<accession>A0A520N4G4</accession>
<gene>
    <name evidence="2" type="ORF">EVA93_01030</name>
</gene>
<sequence length="213" mass="25341">MEYPILYSFIRCPYAMRARMALKLTNTKCEIREVRLNNKPKQMIDKSPKGTVPVLVLQKEVIDESNDIIEWALSSNNIFDGNIDHDQIDLTNNLIELFDSKFKYNLDRYKYATRYKNIDKDKHKIECLDILINLENVISNDGWILGSKINKLDISILPFIRQFRIADIEWFDKQNKIKGIQKILFNFLDSNLFKEVMYKYDVWEENAEPQFFP</sequence>
<dbReference type="PANTHER" id="PTHR43968:SF6">
    <property type="entry name" value="GLUTATHIONE S-TRANSFERASE OMEGA"/>
    <property type="match status" value="1"/>
</dbReference>